<feature type="domain" description="Glycoside hydrolase family 2 catalytic" evidence="6">
    <location>
        <begin position="342"/>
        <end position="505"/>
    </location>
</feature>
<evidence type="ECO:0000259" key="5">
    <source>
        <dbReference type="Pfam" id="PF00703"/>
    </source>
</evidence>
<dbReference type="Proteomes" id="UP001479606">
    <property type="component" value="Unassembled WGS sequence"/>
</dbReference>
<dbReference type="Gene3D" id="3.20.20.80">
    <property type="entry name" value="Glycosidases"/>
    <property type="match status" value="1"/>
</dbReference>
<dbReference type="RefSeq" id="WP_342295013.1">
    <property type="nucleotide sequence ID" value="NZ_JBCEVZ010000001.1"/>
</dbReference>
<dbReference type="SUPFAM" id="SSF51445">
    <property type="entry name" value="(Trans)glycosidases"/>
    <property type="match status" value="1"/>
</dbReference>
<name>A0ABU9LRQ3_9BACT</name>
<evidence type="ECO:0000313" key="8">
    <source>
        <dbReference type="EMBL" id="MEL5992573.1"/>
    </source>
</evidence>
<dbReference type="PANTHER" id="PTHR42732:SF2">
    <property type="entry name" value="BETA-MANNOSIDASE"/>
    <property type="match status" value="1"/>
</dbReference>
<protein>
    <submittedName>
        <fullName evidence="8">Glycoside hydrolase family 2 TIM barrel-domain containing protein</fullName>
    </submittedName>
</protein>
<dbReference type="PANTHER" id="PTHR42732">
    <property type="entry name" value="BETA-GALACTOSIDASE"/>
    <property type="match status" value="1"/>
</dbReference>
<dbReference type="InterPro" id="IPR017853">
    <property type="entry name" value="GH"/>
</dbReference>
<dbReference type="Gene3D" id="2.60.40.10">
    <property type="entry name" value="Immunoglobulins"/>
    <property type="match status" value="1"/>
</dbReference>
<evidence type="ECO:0000256" key="2">
    <source>
        <dbReference type="ARBA" id="ARBA00022801"/>
    </source>
</evidence>
<dbReference type="InterPro" id="IPR008979">
    <property type="entry name" value="Galactose-bd-like_sf"/>
</dbReference>
<dbReference type="InterPro" id="IPR006103">
    <property type="entry name" value="Glyco_hydro_2_cat"/>
</dbReference>
<dbReference type="InterPro" id="IPR051913">
    <property type="entry name" value="GH2_Domain-Containing"/>
</dbReference>
<comment type="caution">
    <text evidence="8">The sequence shown here is derived from an EMBL/GenBank/DDBJ whole genome shotgun (WGS) entry which is preliminary data.</text>
</comment>
<accession>A0ABU9LRQ3</accession>
<evidence type="ECO:0000256" key="1">
    <source>
        <dbReference type="ARBA" id="ARBA00007401"/>
    </source>
</evidence>
<keyword evidence="3" id="KW-0326">Glycosidase</keyword>
<comment type="similarity">
    <text evidence="1">Belongs to the glycosyl hydrolase 2 family.</text>
</comment>
<dbReference type="Pfam" id="PF02837">
    <property type="entry name" value="Glyco_hydro_2_N"/>
    <property type="match status" value="1"/>
</dbReference>
<keyword evidence="9" id="KW-1185">Reference proteome</keyword>
<evidence type="ECO:0000313" key="9">
    <source>
        <dbReference type="Proteomes" id="UP001479606"/>
    </source>
</evidence>
<keyword evidence="4" id="KW-0732">Signal</keyword>
<evidence type="ECO:0000256" key="3">
    <source>
        <dbReference type="ARBA" id="ARBA00023295"/>
    </source>
</evidence>
<feature type="domain" description="Glycosyl hydrolases family 2 sugar binding" evidence="7">
    <location>
        <begin position="108"/>
        <end position="194"/>
    </location>
</feature>
<dbReference type="InterPro" id="IPR006104">
    <property type="entry name" value="Glyco_hydro_2_N"/>
</dbReference>
<organism evidence="8 9">
    <name type="scientific">Hymenobacter segetis</name>
    <dbReference type="NCBI Taxonomy" id="2025509"/>
    <lineage>
        <taxon>Bacteria</taxon>
        <taxon>Pseudomonadati</taxon>
        <taxon>Bacteroidota</taxon>
        <taxon>Cytophagia</taxon>
        <taxon>Cytophagales</taxon>
        <taxon>Hymenobacteraceae</taxon>
        <taxon>Hymenobacter</taxon>
    </lineage>
</organism>
<proteinExistence type="inferred from homology"/>
<feature type="domain" description="Glycoside hydrolase family 2 immunoglobulin-like beta-sandwich" evidence="5">
    <location>
        <begin position="223"/>
        <end position="331"/>
    </location>
</feature>
<feature type="signal peptide" evidence="4">
    <location>
        <begin position="1"/>
        <end position="24"/>
    </location>
</feature>
<evidence type="ECO:0000259" key="7">
    <source>
        <dbReference type="Pfam" id="PF02837"/>
    </source>
</evidence>
<keyword evidence="2 8" id="KW-0378">Hydrolase</keyword>
<dbReference type="EMBL" id="JBCEVZ010000001">
    <property type="protein sequence ID" value="MEL5992573.1"/>
    <property type="molecule type" value="Genomic_DNA"/>
</dbReference>
<sequence>MPVFTAFRRLLLAGLCSLGFTANAQSDNGRFVQDLSNQDWRMWLDKAAPWAMDRLYAPPVNISQLPVNQPTGGWATLAKGEGKIVRLPATVEQYYWGQNGNSFGLSGNYLGVSWFSTRLAVPAALQGQRVVLRFESVRFRAEVFVNQQLAGYDLVNSTPFEIDVTKLLHYGQANDVAVRITDPNGNFDWRDSQNFMWGSYRTQPTHGFGGITGKVELVATPLVFVQDVFVKNKPALREVDVQVTTANQTSQPTSGTLRLEVKEFGGAQKTVFTQELPLAQVPAGQSTQTVKVKVPEAKLWSVESPNLYQFTATWKGANNATDTYHQRFGFRWFEARDVAGGDRQFFLNGKRIVLRTAISWGFWPVNGIAPSDALARKQVETAKALGLNMLNFHRTIGQTNVLDYADELGLLYFEEPGGNQYPANLMNATDSLGKKQADFYLAARTEKVLRMVRRDRNHPSLIIYNFHNERGAPPEPQDRTEMSAAHALDETRLLTYNSSNGDPTLKPNPRFKLHLRPYDAKFYDYGWFDQHHAGGPGVYNNALYSGPGKYLRFTDHKDEIIYWGEDGAIGTPPRLQLIRDEILKTGKDIGWESASYLQWYNAYDQFLTNTPGFRQVFPTVDALTTAMGNTAYYYQGRAIENVRLNNVADGYAVNGWESMMLENHSGIVDNYRNPKGDVQLIARYNRPVYVAVKLTRKVLGVGDTARADFYLINEVNLHGKYKLRVQATDEQGKVVFTKTLSVKATGGTTYGELLTAGLPIIPTNAGYTTVRAELLSGSTAVANGDDKLYAVRLNTAGLPATGMVADTSGVLAGYLKSVGVNSFKEFKSGRPVGDYLLVGAFNPQQTGNPLVTDILEWVNEGHTLIVVNNIDKWATHLGRKEVVDYRGSKELGTSWYGGNYFAKSHPLFAGLPPAGVFNWEYQCFATYDRARLGLRLFNGETIVGCVSDHKKEVYSALSVVPHGRGRIILCALDMFSTLRGVKVGKKAEGDGENAALTSLDTSRGNRANLVGQQLLLNMLRWNGAPQ</sequence>
<gene>
    <name evidence="8" type="ORF">AAFH49_00040</name>
</gene>
<dbReference type="InterPro" id="IPR036156">
    <property type="entry name" value="Beta-gal/glucu_dom_sf"/>
</dbReference>
<feature type="chain" id="PRO_5046395427" evidence="4">
    <location>
        <begin position="25"/>
        <end position="1026"/>
    </location>
</feature>
<dbReference type="Pfam" id="PF02836">
    <property type="entry name" value="Glyco_hydro_2_C"/>
    <property type="match status" value="1"/>
</dbReference>
<dbReference type="SUPFAM" id="SSF49785">
    <property type="entry name" value="Galactose-binding domain-like"/>
    <property type="match status" value="1"/>
</dbReference>
<dbReference type="InterPro" id="IPR006102">
    <property type="entry name" value="Ig-like_GH2"/>
</dbReference>
<evidence type="ECO:0000256" key="4">
    <source>
        <dbReference type="SAM" id="SignalP"/>
    </source>
</evidence>
<dbReference type="Pfam" id="PF00703">
    <property type="entry name" value="Glyco_hydro_2"/>
    <property type="match status" value="1"/>
</dbReference>
<evidence type="ECO:0000259" key="6">
    <source>
        <dbReference type="Pfam" id="PF02836"/>
    </source>
</evidence>
<dbReference type="InterPro" id="IPR013783">
    <property type="entry name" value="Ig-like_fold"/>
</dbReference>
<dbReference type="Gene3D" id="2.60.120.260">
    <property type="entry name" value="Galactose-binding domain-like"/>
    <property type="match status" value="1"/>
</dbReference>
<dbReference type="GO" id="GO:0016787">
    <property type="term" value="F:hydrolase activity"/>
    <property type="evidence" value="ECO:0007669"/>
    <property type="project" value="UniProtKB-KW"/>
</dbReference>
<dbReference type="SUPFAM" id="SSF49303">
    <property type="entry name" value="beta-Galactosidase/glucuronidase domain"/>
    <property type="match status" value="1"/>
</dbReference>
<reference evidence="8 9" key="1">
    <citation type="journal article" date="2018" name="Arch. Microbiol.">
        <title>Hymenobacter segetis sp. nov., isolated from soil.</title>
        <authorList>
            <person name="Ten L.N."/>
            <person name="Lim S.J."/>
            <person name="Kim B.O."/>
            <person name="Kang I.K."/>
            <person name="Jung H.Y."/>
        </authorList>
    </citation>
    <scope>NUCLEOTIDE SEQUENCE [LARGE SCALE GENOMIC DNA]</scope>
    <source>
        <strain evidence="8 9">S7-3-11</strain>
    </source>
</reference>